<evidence type="ECO:0000313" key="1">
    <source>
        <dbReference type="EMBL" id="SDP02578.1"/>
    </source>
</evidence>
<dbReference type="Proteomes" id="UP000198549">
    <property type="component" value="Chromosome I"/>
</dbReference>
<evidence type="ECO:0000313" key="2">
    <source>
        <dbReference type="Proteomes" id="UP000198549"/>
    </source>
</evidence>
<dbReference type="AlphaFoldDB" id="A0A1H0PD56"/>
<accession>A0A1H0PD56</accession>
<dbReference type="EMBL" id="LT629709">
    <property type="protein sequence ID" value="SDP02578.1"/>
    <property type="molecule type" value="Genomic_DNA"/>
</dbReference>
<reference evidence="1 2" key="1">
    <citation type="submission" date="2016-10" db="EMBL/GenBank/DDBJ databases">
        <authorList>
            <person name="de Groot N.N."/>
        </authorList>
    </citation>
    <scope>NUCLEOTIDE SEQUENCE [LARGE SCALE GENOMIC DNA]</scope>
    <source>
        <strain evidence="1 2">BS3776</strain>
    </source>
</reference>
<name>A0A1H0PD56_PSERE</name>
<proteinExistence type="predicted"/>
<sequence length="35" mass="3683">MALLLGIETVSALNPGDVEGLYLMLQSTARLKPPA</sequence>
<protein>
    <submittedName>
        <fullName evidence="1">Uncharacterized protein</fullName>
    </submittedName>
</protein>
<gene>
    <name evidence="1" type="ORF">SAMN04490202_2613</name>
</gene>
<organism evidence="1 2">
    <name type="scientific">Pseudomonas reinekei</name>
    <dbReference type="NCBI Taxonomy" id="395598"/>
    <lineage>
        <taxon>Bacteria</taxon>
        <taxon>Pseudomonadati</taxon>
        <taxon>Pseudomonadota</taxon>
        <taxon>Gammaproteobacteria</taxon>
        <taxon>Pseudomonadales</taxon>
        <taxon>Pseudomonadaceae</taxon>
        <taxon>Pseudomonas</taxon>
    </lineage>
</organism>